<dbReference type="Proteomes" id="UP001139369">
    <property type="component" value="Unassembled WGS sequence"/>
</dbReference>
<dbReference type="AlphaFoldDB" id="A0A9X2AJU4"/>
<gene>
    <name evidence="2" type="ORF">MC378_06180</name>
</gene>
<keyword evidence="3" id="KW-1185">Reference proteome</keyword>
<proteinExistence type="predicted"/>
<keyword evidence="1" id="KW-0732">Signal</keyword>
<comment type="caution">
    <text evidence="2">The sequence shown here is derived from an EMBL/GenBank/DDBJ whole genome shotgun (WGS) entry which is preliminary data.</text>
</comment>
<evidence type="ECO:0000256" key="1">
    <source>
        <dbReference type="SAM" id="SignalP"/>
    </source>
</evidence>
<reference evidence="2" key="1">
    <citation type="submission" date="2022-02" db="EMBL/GenBank/DDBJ databases">
        <title>Polaribacter sp. MSW13, isolated from seawater.</title>
        <authorList>
            <person name="Kristyanto S."/>
            <person name="Jung J."/>
            <person name="Jeon C.O."/>
        </authorList>
    </citation>
    <scope>NUCLEOTIDE SEQUENCE</scope>
    <source>
        <strain evidence="2">MSW13</strain>
    </source>
</reference>
<evidence type="ECO:0000313" key="3">
    <source>
        <dbReference type="Proteomes" id="UP001139369"/>
    </source>
</evidence>
<protein>
    <submittedName>
        <fullName evidence="2">Uncharacterized protein</fullName>
    </submittedName>
</protein>
<dbReference type="RefSeq" id="WP_242177877.1">
    <property type="nucleotide sequence ID" value="NZ_JAKQYM010000003.1"/>
</dbReference>
<dbReference type="EMBL" id="JAKQYM010000003">
    <property type="protein sequence ID" value="MCI2228748.1"/>
    <property type="molecule type" value="Genomic_DNA"/>
</dbReference>
<accession>A0A9X2AJU4</accession>
<name>A0A9X2AJU4_9FLAO</name>
<organism evidence="2 3">
    <name type="scientific">Polaribacter marinus</name>
    <dbReference type="NCBI Taxonomy" id="2916838"/>
    <lineage>
        <taxon>Bacteria</taxon>
        <taxon>Pseudomonadati</taxon>
        <taxon>Bacteroidota</taxon>
        <taxon>Flavobacteriia</taxon>
        <taxon>Flavobacteriales</taxon>
        <taxon>Flavobacteriaceae</taxon>
    </lineage>
</organism>
<evidence type="ECO:0000313" key="2">
    <source>
        <dbReference type="EMBL" id="MCI2228748.1"/>
    </source>
</evidence>
<feature type="chain" id="PRO_5040933696" evidence="1">
    <location>
        <begin position="20"/>
        <end position="407"/>
    </location>
</feature>
<sequence length="407" mass="47561">MIKKNLFFLLIFVSIFSFGQKQDSISLKNGIDKPSMLPIHHFGIFSSRINQNFKVRPSDKPTLNISYASANIFHPFVEMYLPKNEITRKEMSQKIWYDRNFYIDQETTPADYESIIVDAVFKNLRIDYNTKISKNHELGITLRSYLVTKGKFPFSVFVGDETLEWFHSNIAGGEDPFGRKYYGLNQVNIHYKDRNGNEITLNDGQFIFGGIELNHFYYPDFVNLKKKNIFVNLGSHLGINTSKYNPSIDIGISGNIVKKWTLNSRSSEIRSSLGSSILRKNVIDFKDNLVNFGNNKFLGSLEAMFEYTKYTRKKNYHSVSVNYQIQSRFNKRQEAEYYQLVGLWQEIHSGWQNGFEKLYEYQSAWSWLYTYGRKNYSFTLYIKEDLYLNNSPDLQTGISLKIPLSNQ</sequence>
<feature type="signal peptide" evidence="1">
    <location>
        <begin position="1"/>
        <end position="19"/>
    </location>
</feature>